<evidence type="ECO:0000313" key="1">
    <source>
        <dbReference type="EMBL" id="MPN47373.1"/>
    </source>
</evidence>
<proteinExistence type="predicted"/>
<accession>A0A645IJ63</accession>
<dbReference type="EMBL" id="VSSQ01108817">
    <property type="protein sequence ID" value="MPN47373.1"/>
    <property type="molecule type" value="Genomic_DNA"/>
</dbReference>
<protein>
    <submittedName>
        <fullName evidence="1">Uncharacterized protein</fullName>
    </submittedName>
</protein>
<name>A0A645IJ63_9ZZZZ</name>
<organism evidence="1">
    <name type="scientific">bioreactor metagenome</name>
    <dbReference type="NCBI Taxonomy" id="1076179"/>
    <lineage>
        <taxon>unclassified sequences</taxon>
        <taxon>metagenomes</taxon>
        <taxon>ecological metagenomes</taxon>
    </lineage>
</organism>
<reference evidence="1" key="1">
    <citation type="submission" date="2019-08" db="EMBL/GenBank/DDBJ databases">
        <authorList>
            <person name="Kucharzyk K."/>
            <person name="Murdoch R.W."/>
            <person name="Higgins S."/>
            <person name="Loffler F."/>
        </authorList>
    </citation>
    <scope>NUCLEOTIDE SEQUENCE</scope>
</reference>
<dbReference type="AlphaFoldDB" id="A0A645IJ63"/>
<sequence>MHQTGIFPPAQNRIRLSQLHLVVDAKGLLKISGKEAFHFLAFLSQIRNGIRQIIFPLGIFVLQGLKGFFQSGTPKKIGPGIDFRNSLFREGRVFFLNDLLDPTDSIPDNTPITGGVVHLSG</sequence>
<gene>
    <name evidence="1" type="ORF">SDC9_194975</name>
</gene>
<comment type="caution">
    <text evidence="1">The sequence shown here is derived from an EMBL/GenBank/DDBJ whole genome shotgun (WGS) entry which is preliminary data.</text>
</comment>